<dbReference type="AlphaFoldDB" id="A0A8E0NBQ3"/>
<feature type="domain" description="Acyl-CoA dehydrogenase/oxidase N-terminal" evidence="9">
    <location>
        <begin position="16"/>
        <end position="126"/>
    </location>
</feature>
<evidence type="ECO:0000256" key="6">
    <source>
        <dbReference type="RuleBase" id="RU362125"/>
    </source>
</evidence>
<dbReference type="Pfam" id="PF02771">
    <property type="entry name" value="Acyl-CoA_dh_N"/>
    <property type="match status" value="1"/>
</dbReference>
<evidence type="ECO:0000313" key="11">
    <source>
        <dbReference type="Proteomes" id="UP000016569"/>
    </source>
</evidence>
<dbReference type="InterPro" id="IPR009100">
    <property type="entry name" value="AcylCoA_DH/oxidase_NM_dom_sf"/>
</dbReference>
<evidence type="ECO:0000259" key="8">
    <source>
        <dbReference type="Pfam" id="PF02770"/>
    </source>
</evidence>
<evidence type="ECO:0000313" key="10">
    <source>
        <dbReference type="EMBL" id="GAD59415.1"/>
    </source>
</evidence>
<dbReference type="GO" id="GO:0050660">
    <property type="term" value="F:flavin adenine dinucleotide binding"/>
    <property type="evidence" value="ECO:0007669"/>
    <property type="project" value="InterPro"/>
</dbReference>
<dbReference type="PANTHER" id="PTHR43292:SF3">
    <property type="entry name" value="ACYL-COA DEHYDROGENASE FADE29"/>
    <property type="match status" value="1"/>
</dbReference>
<dbReference type="EMBL" id="BATC01000026">
    <property type="protein sequence ID" value="GAD59415.1"/>
    <property type="molecule type" value="Genomic_DNA"/>
</dbReference>
<proteinExistence type="inferred from homology"/>
<evidence type="ECO:0000256" key="2">
    <source>
        <dbReference type="ARBA" id="ARBA00009347"/>
    </source>
</evidence>
<dbReference type="InterPro" id="IPR037069">
    <property type="entry name" value="AcylCoA_DH/ox_N_sf"/>
</dbReference>
<dbReference type="Pfam" id="PF00441">
    <property type="entry name" value="Acyl-CoA_dh_1"/>
    <property type="match status" value="1"/>
</dbReference>
<keyword evidence="11" id="KW-1185">Reference proteome</keyword>
<dbReference type="SUPFAM" id="SSF47203">
    <property type="entry name" value="Acyl-CoA dehydrogenase C-terminal domain-like"/>
    <property type="match status" value="1"/>
</dbReference>
<protein>
    <submittedName>
        <fullName evidence="10">FadE30 protein</fullName>
    </submittedName>
</protein>
<evidence type="ECO:0000256" key="3">
    <source>
        <dbReference type="ARBA" id="ARBA00022630"/>
    </source>
</evidence>
<dbReference type="InterPro" id="IPR009075">
    <property type="entry name" value="AcylCo_DH/oxidase_C"/>
</dbReference>
<dbReference type="OrthoDB" id="9780544at2"/>
<dbReference type="Gene3D" id="1.20.140.10">
    <property type="entry name" value="Butyryl-CoA Dehydrogenase, subunit A, domain 3"/>
    <property type="match status" value="1"/>
</dbReference>
<dbReference type="Pfam" id="PF02770">
    <property type="entry name" value="Acyl-CoA_dh_M"/>
    <property type="match status" value="1"/>
</dbReference>
<evidence type="ECO:0000256" key="5">
    <source>
        <dbReference type="ARBA" id="ARBA00023002"/>
    </source>
</evidence>
<dbReference type="RefSeq" id="WP_021697510.1">
    <property type="nucleotide sequence ID" value="NZ_BATC01000026.1"/>
</dbReference>
<gene>
    <name evidence="10" type="ORF">MBEBAB_1665</name>
</gene>
<dbReference type="PANTHER" id="PTHR43292">
    <property type="entry name" value="ACYL-COA DEHYDROGENASE"/>
    <property type="match status" value="1"/>
</dbReference>
<dbReference type="GO" id="GO:0016627">
    <property type="term" value="F:oxidoreductase activity, acting on the CH-CH group of donors"/>
    <property type="evidence" value="ECO:0007669"/>
    <property type="project" value="InterPro"/>
</dbReference>
<sequence length="408" mass="45365">MSETAFLPSDDEVAANTFRSEVRAFLAASLPKDIKEAPRTTQLIDHSVQQRWHKILGKQGWSTPGWPVEYGGCGWPARWREVFEEELALAEAPPLSVFVEMIGPVIYSYGTDAQKAKHLEPLRKGDILWCQGYSEPGSGSDLASLRTRAVRDGDEYVVNGQKIWTTYAHRAEWMFALVRTDDAQRPQEGISFLLIDMTTPGIEVRPIHSIDGLHHLNEVFFSDVRVPVENLVGEEGKGWSIAKFLLEHERKGVGSLQTVWGQIDAVRNIVDRSHPAGDPAYGFERLRLETALAEAEIRLSAIESYNRRQAALAERDAASPAGPSILKLTVTELQQAIAEIGVRALGQDALRDQSGYIELYQPEKMRGVEGGAVAMLQYLFGRAYTILGGTSEIQRNLIFRHASRVLSG</sequence>
<dbReference type="Gene3D" id="2.40.110.10">
    <property type="entry name" value="Butyryl-CoA Dehydrogenase, subunit A, domain 2"/>
    <property type="match status" value="1"/>
</dbReference>
<dbReference type="GO" id="GO:0005886">
    <property type="term" value="C:plasma membrane"/>
    <property type="evidence" value="ECO:0007669"/>
    <property type="project" value="TreeGrafter"/>
</dbReference>
<dbReference type="InterPro" id="IPR006091">
    <property type="entry name" value="Acyl-CoA_Oxase/DH_mid-dom"/>
</dbReference>
<dbReference type="InterPro" id="IPR046373">
    <property type="entry name" value="Acyl-CoA_Oxase/DH_mid-dom_sf"/>
</dbReference>
<keyword evidence="4 6" id="KW-0274">FAD</keyword>
<keyword evidence="3 6" id="KW-0285">Flavoprotein</keyword>
<comment type="cofactor">
    <cofactor evidence="1 6">
        <name>FAD</name>
        <dbReference type="ChEBI" id="CHEBI:57692"/>
    </cofactor>
</comment>
<dbReference type="InterPro" id="IPR052161">
    <property type="entry name" value="Mycobact_Acyl-CoA_DH"/>
</dbReference>
<dbReference type="SUPFAM" id="SSF56645">
    <property type="entry name" value="Acyl-CoA dehydrogenase NM domain-like"/>
    <property type="match status" value="1"/>
</dbReference>
<evidence type="ECO:0000259" key="9">
    <source>
        <dbReference type="Pfam" id="PF02771"/>
    </source>
</evidence>
<dbReference type="Gene3D" id="1.10.540.10">
    <property type="entry name" value="Acyl-CoA dehydrogenase/oxidase, N-terminal domain"/>
    <property type="match status" value="1"/>
</dbReference>
<keyword evidence="5 6" id="KW-0560">Oxidoreductase</keyword>
<dbReference type="InterPro" id="IPR036250">
    <property type="entry name" value="AcylCo_DH-like_C"/>
</dbReference>
<accession>A0A8E0NBQ3</accession>
<name>A0A8E0NBQ3_9CAUL</name>
<evidence type="ECO:0000256" key="4">
    <source>
        <dbReference type="ARBA" id="ARBA00022827"/>
    </source>
</evidence>
<evidence type="ECO:0000259" key="7">
    <source>
        <dbReference type="Pfam" id="PF00441"/>
    </source>
</evidence>
<comment type="similarity">
    <text evidence="2 6">Belongs to the acyl-CoA dehydrogenase family.</text>
</comment>
<comment type="caution">
    <text evidence="10">The sequence shown here is derived from an EMBL/GenBank/DDBJ whole genome shotgun (WGS) entry which is preliminary data.</text>
</comment>
<evidence type="ECO:0000256" key="1">
    <source>
        <dbReference type="ARBA" id="ARBA00001974"/>
    </source>
</evidence>
<feature type="domain" description="Acyl-CoA dehydrogenase/oxidase C-terminal" evidence="7">
    <location>
        <begin position="236"/>
        <end position="401"/>
    </location>
</feature>
<dbReference type="Proteomes" id="UP000016569">
    <property type="component" value="Unassembled WGS sequence"/>
</dbReference>
<dbReference type="FunFam" id="2.40.110.10:FF:000011">
    <property type="entry name" value="Acyl-CoA dehydrogenase FadE34"/>
    <property type="match status" value="1"/>
</dbReference>
<dbReference type="InterPro" id="IPR013786">
    <property type="entry name" value="AcylCoA_DH/ox_N"/>
</dbReference>
<feature type="domain" description="Acyl-CoA oxidase/dehydrogenase middle" evidence="8">
    <location>
        <begin position="130"/>
        <end position="224"/>
    </location>
</feature>
<reference evidence="11" key="1">
    <citation type="journal article" date="2013" name="Genome Announc.">
        <title>Draft Genome Sequence of the Dimorphic Prosthecate Bacterium Brevundimonas abyssalis TAR-001T.</title>
        <authorList>
            <person name="Tsubouchi T."/>
            <person name="Nishi S."/>
            <person name="Usui K."/>
            <person name="Shimane Y."/>
            <person name="Takaki Y."/>
            <person name="Maruyama T."/>
            <person name="Hatada Y."/>
        </authorList>
    </citation>
    <scope>NUCLEOTIDE SEQUENCE [LARGE SCALE GENOMIC DNA]</scope>
    <source>
        <strain evidence="11">TAR-001</strain>
    </source>
</reference>
<organism evidence="10 11">
    <name type="scientific">Brevundimonas abyssalis TAR-001</name>
    <dbReference type="NCBI Taxonomy" id="1391729"/>
    <lineage>
        <taxon>Bacteria</taxon>
        <taxon>Pseudomonadati</taxon>
        <taxon>Pseudomonadota</taxon>
        <taxon>Alphaproteobacteria</taxon>
        <taxon>Caulobacterales</taxon>
        <taxon>Caulobacteraceae</taxon>
        <taxon>Brevundimonas</taxon>
    </lineage>
</organism>